<proteinExistence type="predicted"/>
<dbReference type="EMBL" id="CM047899">
    <property type="protein sequence ID" value="KAJ0102152.1"/>
    <property type="molecule type" value="Genomic_DNA"/>
</dbReference>
<keyword evidence="2" id="KW-1185">Reference proteome</keyword>
<organism evidence="1 2">
    <name type="scientific">Pistacia atlantica</name>
    <dbReference type="NCBI Taxonomy" id="434234"/>
    <lineage>
        <taxon>Eukaryota</taxon>
        <taxon>Viridiplantae</taxon>
        <taxon>Streptophyta</taxon>
        <taxon>Embryophyta</taxon>
        <taxon>Tracheophyta</taxon>
        <taxon>Spermatophyta</taxon>
        <taxon>Magnoliopsida</taxon>
        <taxon>eudicotyledons</taxon>
        <taxon>Gunneridae</taxon>
        <taxon>Pentapetalae</taxon>
        <taxon>rosids</taxon>
        <taxon>malvids</taxon>
        <taxon>Sapindales</taxon>
        <taxon>Anacardiaceae</taxon>
        <taxon>Pistacia</taxon>
    </lineage>
</organism>
<protein>
    <submittedName>
        <fullName evidence="1">Uncharacterized protein</fullName>
    </submittedName>
</protein>
<gene>
    <name evidence="1" type="ORF">Patl1_05327</name>
</gene>
<reference evidence="2" key="1">
    <citation type="journal article" date="2023" name="G3 (Bethesda)">
        <title>Genome assembly and association tests identify interacting loci associated with vigor, precocity, and sex in interspecific pistachio rootstocks.</title>
        <authorList>
            <person name="Palmer W."/>
            <person name="Jacygrad E."/>
            <person name="Sagayaradj S."/>
            <person name="Cavanaugh K."/>
            <person name="Han R."/>
            <person name="Bertier L."/>
            <person name="Beede B."/>
            <person name="Kafkas S."/>
            <person name="Golino D."/>
            <person name="Preece J."/>
            <person name="Michelmore R."/>
        </authorList>
    </citation>
    <scope>NUCLEOTIDE SEQUENCE [LARGE SCALE GENOMIC DNA]</scope>
</reference>
<evidence type="ECO:0000313" key="1">
    <source>
        <dbReference type="EMBL" id="KAJ0102152.1"/>
    </source>
</evidence>
<sequence>MRVISHLCVQLNFLKWPSTFRSLKREGVKLLGLSCDDV</sequence>
<name>A0ACC1BSS2_9ROSI</name>
<accession>A0ACC1BSS2</accession>
<comment type="caution">
    <text evidence="1">The sequence shown here is derived from an EMBL/GenBank/DDBJ whole genome shotgun (WGS) entry which is preliminary data.</text>
</comment>
<dbReference type="Proteomes" id="UP001164250">
    <property type="component" value="Chromosome 3"/>
</dbReference>
<evidence type="ECO:0000313" key="2">
    <source>
        <dbReference type="Proteomes" id="UP001164250"/>
    </source>
</evidence>